<keyword evidence="4" id="KW-0663">Pyridoxal phosphate</keyword>
<dbReference type="EMBL" id="MK977695">
    <property type="protein sequence ID" value="QDF18630.1"/>
    <property type="molecule type" value="Genomic_DNA"/>
</dbReference>
<dbReference type="InterPro" id="IPR015422">
    <property type="entry name" value="PyrdxlP-dep_Trfase_small"/>
</dbReference>
<dbReference type="KEGG" id="vg:64766163"/>
<dbReference type="RefSeq" id="YP_010058932.1">
    <property type="nucleotide sequence ID" value="NC_054723.1"/>
</dbReference>
<dbReference type="PANTHER" id="PTHR11986">
    <property type="entry name" value="AMINOTRANSFERASE CLASS III"/>
    <property type="match status" value="1"/>
</dbReference>
<keyword evidence="3" id="KW-0808">Transferase</keyword>
<dbReference type="InterPro" id="IPR015421">
    <property type="entry name" value="PyrdxlP-dep_Trfase_major"/>
</dbReference>
<dbReference type="GO" id="GO:0042802">
    <property type="term" value="F:identical protein binding"/>
    <property type="evidence" value="ECO:0007669"/>
    <property type="project" value="TreeGrafter"/>
</dbReference>
<comment type="cofactor">
    <cofactor evidence="1">
        <name>pyridoxal 5'-phosphate</name>
        <dbReference type="ChEBI" id="CHEBI:597326"/>
    </cofactor>
</comment>
<sequence length="391" mass="42506">MAQTVATEKIVAAIEKTVERQSAFLAHAPEHPFALGTATGRFIYDGLGTKFVDFSCGEGTMVLGHQFPGVHGAMQEFLRYHHVTTLVPGGHLYPPVIAYASALASSFNQPDLKVTFALDERTALAEAIYQARAYTYRNRTLLVAGDNLWYATEFPERVDTIVEGNMLYGEAWDSYAALVISLVDWEGRPYDRTWIGDIVAQASARNTQVIINESRTGFGRTYDHLWGQQFFRVQADYTIVGGPAGGGFPLGAVVARGDLMLSESRVPPLSGDLVACRVGLATLSEIDPSLISEASKTALVFSDGLDSLADQFPDFVERAWGVGMQQSLVMKTPELARKLVTEGLAGGIFLADPRGRSVYMTPALTTTIEELNLGLDIMGAILLQWSESAIV</sequence>
<keyword evidence="2 5" id="KW-0032">Aminotransferase</keyword>
<dbReference type="GeneID" id="64766163"/>
<evidence type="ECO:0000313" key="5">
    <source>
        <dbReference type="EMBL" id="QDF18630.1"/>
    </source>
</evidence>
<dbReference type="InterPro" id="IPR050103">
    <property type="entry name" value="Class-III_PLP-dep_AT"/>
</dbReference>
<accession>A0A4Y6EIS0</accession>
<dbReference type="PANTHER" id="PTHR11986:SF79">
    <property type="entry name" value="ACETYLORNITHINE AMINOTRANSFERASE, MITOCHONDRIAL"/>
    <property type="match status" value="1"/>
</dbReference>
<dbReference type="GO" id="GO:0008483">
    <property type="term" value="F:transaminase activity"/>
    <property type="evidence" value="ECO:0007669"/>
    <property type="project" value="UniProtKB-KW"/>
</dbReference>
<gene>
    <name evidence="5" type="primary">144</name>
    <name evidence="5" type="ORF">SEA_PUPPER_144</name>
</gene>
<dbReference type="InterPro" id="IPR005814">
    <property type="entry name" value="Aminotrans_3"/>
</dbReference>
<dbReference type="GO" id="GO:0030170">
    <property type="term" value="F:pyridoxal phosphate binding"/>
    <property type="evidence" value="ECO:0007669"/>
    <property type="project" value="InterPro"/>
</dbReference>
<evidence type="ECO:0000256" key="2">
    <source>
        <dbReference type="ARBA" id="ARBA00022576"/>
    </source>
</evidence>
<keyword evidence="6" id="KW-1185">Reference proteome</keyword>
<evidence type="ECO:0000313" key="6">
    <source>
        <dbReference type="Proteomes" id="UP000318375"/>
    </source>
</evidence>
<reference evidence="5 6" key="1">
    <citation type="submission" date="2019-05" db="EMBL/GenBank/DDBJ databases">
        <authorList>
            <person name="Pope W.H."/>
            <person name="Garlena R.A."/>
            <person name="Russell D.A."/>
            <person name="Jacobs-Sera D."/>
            <person name="Hatfull G.F."/>
        </authorList>
    </citation>
    <scope>NUCLEOTIDE SEQUENCE [LARGE SCALE GENOMIC DNA]</scope>
</reference>
<proteinExistence type="predicted"/>
<protein>
    <submittedName>
        <fullName evidence="5">Aminotransferase</fullName>
    </submittedName>
</protein>
<dbReference type="Gene3D" id="3.40.640.10">
    <property type="entry name" value="Type I PLP-dependent aspartate aminotransferase-like (Major domain)"/>
    <property type="match status" value="2"/>
</dbReference>
<evidence type="ECO:0000256" key="4">
    <source>
        <dbReference type="ARBA" id="ARBA00022898"/>
    </source>
</evidence>
<organism evidence="5 6">
    <name type="scientific">Gordonia phage Pupper</name>
    <dbReference type="NCBI Taxonomy" id="2571249"/>
    <lineage>
        <taxon>Viruses</taxon>
        <taxon>Duplodnaviria</taxon>
        <taxon>Heunggongvirae</taxon>
        <taxon>Uroviricota</taxon>
        <taxon>Caudoviricetes</taxon>
        <taxon>Puppervirus</taxon>
        <taxon>Puppervirus Pupper</taxon>
    </lineage>
</organism>
<dbReference type="SUPFAM" id="SSF53383">
    <property type="entry name" value="PLP-dependent transferases"/>
    <property type="match status" value="1"/>
</dbReference>
<evidence type="ECO:0000256" key="1">
    <source>
        <dbReference type="ARBA" id="ARBA00001933"/>
    </source>
</evidence>
<dbReference type="InterPro" id="IPR015424">
    <property type="entry name" value="PyrdxlP-dep_Trfase"/>
</dbReference>
<name>A0A4Y6EIS0_9CAUD</name>
<evidence type="ECO:0000256" key="3">
    <source>
        <dbReference type="ARBA" id="ARBA00022679"/>
    </source>
</evidence>
<dbReference type="Gene3D" id="3.90.1150.10">
    <property type="entry name" value="Aspartate Aminotransferase, domain 1"/>
    <property type="match status" value="2"/>
</dbReference>
<dbReference type="Pfam" id="PF00202">
    <property type="entry name" value="Aminotran_3"/>
    <property type="match status" value="1"/>
</dbReference>
<dbReference type="Proteomes" id="UP000318375">
    <property type="component" value="Segment"/>
</dbReference>